<accession>A0AAE8HB23</accession>
<evidence type="ECO:0000313" key="4">
    <source>
        <dbReference type="Proteomes" id="UP000182085"/>
    </source>
</evidence>
<keyword evidence="4" id="KW-1185">Reference proteome</keyword>
<evidence type="ECO:0000259" key="2">
    <source>
        <dbReference type="Pfam" id="PF00589"/>
    </source>
</evidence>
<dbReference type="InterPro" id="IPR013762">
    <property type="entry name" value="Integrase-like_cat_sf"/>
</dbReference>
<reference evidence="3 4" key="1">
    <citation type="submission" date="2016-10" db="EMBL/GenBank/DDBJ databases">
        <authorList>
            <person name="Varghese N."/>
            <person name="Submissions S."/>
        </authorList>
    </citation>
    <scope>NUCLEOTIDE SEQUENCE [LARGE SCALE GENOMIC DNA]</scope>
    <source>
        <strain evidence="3 4">BS2777</strain>
    </source>
</reference>
<dbReference type="Gene3D" id="1.10.443.10">
    <property type="entry name" value="Intergrase catalytic core"/>
    <property type="match status" value="1"/>
</dbReference>
<dbReference type="InterPro" id="IPR011010">
    <property type="entry name" value="DNA_brk_join_enz"/>
</dbReference>
<sequence length="1028" mass="116239">MTSICHLDDYTTTVSSLTGRTVYVNNDLNRYLVNPHWDPTPLPGIIESWFVRLSIVARVRRRPPESLQNAVRALSHCVTRESFAEALDNLLVNEHKRHAEIKPPKYSQHILVELLVQLWHAGLIAWPGRNQRPFNMPTIHISNAGFGNAPPAYLTTIHSYLSRDLESKDTNFGDTAKFRFLLDNLLSRCGIEDIGDITPETFQLTVERSRLGKLHSVAIQPVLGMLREQYPVVAINWTPDDFGFFKNKMGHLARDDNFNWLLAKEPEMADWVRLAIEHLEANPANFKRRKSSVNNFLKHYHEHPELPRNPAAYFDIRRRPTELYVVPGRKGRQTMTVLHEFHNEVLFKVCAQPDDNEVPILRPGFANPLPKGTYKNVNQGETHREAMPTRLISLAKHILTENDFAWAKEAGRIKDTFRWLNPVAGQYETVWSPVRAYTLLIKLLLPARTYQVRMLDSGEGDTYRYGKDGLWDTNLGLHHPKAGGEPVERGVFRKYKRKDGTDGSVFYFNTNKTGDADKEVKGYVMPWEKHDALTLLSEFRDWQEKYNPVKGPTLWTDIIELKKVKHVEDLEKMGANYFLFRDPANQTRPDLPVTDVRIRNLWLKLMDEMERRLADAGETLSNGDPIRLVLTRDKKTGQPSTATFDLHSLRVSLITAMYEEGVPPEYLMKIVGHATVLMTLYYTKLHVETLTLRMDEALLERQRKSQAEMAGFIKCASRQELEQAAAYRHPSALDAASGGTGVGLLVMDHGICPVAAKRCHEGLVVQDLTSNVTRFQAVPGGASNCARCRFFMTGPAFLFGLEAHVNDLSYRLKKASLTFEKAQERFDSLSDAHADALSGGAPFHKQRELEIAETAFESSTAEVDEIALSLQAAYALTEQCIRIAAQDKGDGLALVAAGGTGQLEAVLSEGHEFEQLNRICVNATLFDGLKINWRQPNLERARLFDRMLRNSGHEPRFSLLDDEDALHVANAMGQFLYARLEANTVHALVDGRTTLHAVGLDKAFATQLDFMKPKTFGFAQSANLLEQV</sequence>
<proteinExistence type="predicted"/>
<protein>
    <submittedName>
        <fullName evidence="3">Phage integrase family protein</fullName>
    </submittedName>
</protein>
<organism evidence="3 4">
    <name type="scientific">Pseudomonas rhodesiae</name>
    <dbReference type="NCBI Taxonomy" id="76760"/>
    <lineage>
        <taxon>Bacteria</taxon>
        <taxon>Pseudomonadati</taxon>
        <taxon>Pseudomonadota</taxon>
        <taxon>Gammaproteobacteria</taxon>
        <taxon>Pseudomonadales</taxon>
        <taxon>Pseudomonadaceae</taxon>
        <taxon>Pseudomonas</taxon>
    </lineage>
</organism>
<dbReference type="AlphaFoldDB" id="A0AAE8HB23"/>
<dbReference type="GO" id="GO:0006310">
    <property type="term" value="P:DNA recombination"/>
    <property type="evidence" value="ECO:0007669"/>
    <property type="project" value="UniProtKB-KW"/>
</dbReference>
<dbReference type="InterPro" id="IPR002104">
    <property type="entry name" value="Integrase_catalytic"/>
</dbReference>
<dbReference type="Proteomes" id="UP000182085">
    <property type="component" value="Chromosome I"/>
</dbReference>
<name>A0AAE8HB23_9PSED</name>
<dbReference type="GO" id="GO:0003677">
    <property type="term" value="F:DNA binding"/>
    <property type="evidence" value="ECO:0007669"/>
    <property type="project" value="InterPro"/>
</dbReference>
<feature type="domain" description="Tyr recombinase" evidence="2">
    <location>
        <begin position="642"/>
        <end position="686"/>
    </location>
</feature>
<keyword evidence="1" id="KW-0233">DNA recombination</keyword>
<evidence type="ECO:0000313" key="3">
    <source>
        <dbReference type="EMBL" id="SDU96379.1"/>
    </source>
</evidence>
<dbReference type="GO" id="GO:0015074">
    <property type="term" value="P:DNA integration"/>
    <property type="evidence" value="ECO:0007669"/>
    <property type="project" value="InterPro"/>
</dbReference>
<evidence type="ECO:0000256" key="1">
    <source>
        <dbReference type="ARBA" id="ARBA00023172"/>
    </source>
</evidence>
<dbReference type="EMBL" id="LT629801">
    <property type="protein sequence ID" value="SDU96379.1"/>
    <property type="molecule type" value="Genomic_DNA"/>
</dbReference>
<dbReference type="Pfam" id="PF13009">
    <property type="entry name" value="Integrase_2"/>
    <property type="match status" value="1"/>
</dbReference>
<dbReference type="InterPro" id="IPR024965">
    <property type="entry name" value="Putative_integrase"/>
</dbReference>
<dbReference type="Pfam" id="PF00589">
    <property type="entry name" value="Phage_integrase"/>
    <property type="match status" value="1"/>
</dbReference>
<dbReference type="SUPFAM" id="SSF56349">
    <property type="entry name" value="DNA breaking-rejoining enzymes"/>
    <property type="match status" value="1"/>
</dbReference>
<gene>
    <name evidence="3" type="ORF">SAMN04490209_1231</name>
</gene>
<dbReference type="RefSeq" id="WP_034138763.1">
    <property type="nucleotide sequence ID" value="NZ_BAAAEG010000001.1"/>
</dbReference>